<dbReference type="Pfam" id="PF01715">
    <property type="entry name" value="IPPT"/>
    <property type="match status" value="1"/>
</dbReference>
<accession>A0ABV2LVV4</accession>
<dbReference type="NCBIfam" id="TIGR00174">
    <property type="entry name" value="miaA"/>
    <property type="match status" value="1"/>
</dbReference>
<evidence type="ECO:0000256" key="11">
    <source>
        <dbReference type="RuleBase" id="RU003783"/>
    </source>
</evidence>
<dbReference type="PANTHER" id="PTHR11088:SF60">
    <property type="entry name" value="TRNA DIMETHYLALLYLTRANSFERASE"/>
    <property type="match status" value="1"/>
</dbReference>
<evidence type="ECO:0000256" key="2">
    <source>
        <dbReference type="ARBA" id="ARBA00003213"/>
    </source>
</evidence>
<protein>
    <recommendedName>
        <fullName evidence="10">tRNA dimethylallyltransferase</fullName>
        <ecNumber evidence="10">2.5.1.75</ecNumber>
    </recommendedName>
    <alternativeName>
        <fullName evidence="10">Dimethylallyl diphosphate:tRNA dimethylallyltransferase</fullName>
        <shortName evidence="10">DMAPP:tRNA dimethylallyltransferase</shortName>
        <shortName evidence="10">DMATase</shortName>
    </alternativeName>
    <alternativeName>
        <fullName evidence="10">Isopentenyl-diphosphate:tRNA isopentenyltransferase</fullName>
        <shortName evidence="10">IPP transferase</shortName>
        <shortName evidence="10">IPPT</shortName>
        <shortName evidence="10">IPTase</shortName>
    </alternativeName>
</protein>
<dbReference type="EC" id="2.5.1.75" evidence="10"/>
<keyword evidence="6 10" id="KW-0547">Nucleotide-binding</keyword>
<feature type="site" description="Interaction with substrate tRNA" evidence="10">
    <location>
        <position position="127"/>
    </location>
</feature>
<comment type="catalytic activity">
    <reaction evidence="9 10 11">
        <text>adenosine(37) in tRNA + dimethylallyl diphosphate = N(6)-dimethylallyladenosine(37) in tRNA + diphosphate</text>
        <dbReference type="Rhea" id="RHEA:26482"/>
        <dbReference type="Rhea" id="RHEA-COMP:10162"/>
        <dbReference type="Rhea" id="RHEA-COMP:10375"/>
        <dbReference type="ChEBI" id="CHEBI:33019"/>
        <dbReference type="ChEBI" id="CHEBI:57623"/>
        <dbReference type="ChEBI" id="CHEBI:74411"/>
        <dbReference type="ChEBI" id="CHEBI:74415"/>
        <dbReference type="EC" id="2.5.1.75"/>
    </reaction>
</comment>
<dbReference type="SUPFAM" id="SSF52540">
    <property type="entry name" value="P-loop containing nucleoside triphosphate hydrolases"/>
    <property type="match status" value="2"/>
</dbReference>
<sequence length="305" mass="35565">MKNNKEKNLIIISGPTAIGKTGLAIFIANHFQTEILSFDSRQFYKEMNIGTAVPSPEELASAPHHFIQNLSIHDEYSVGDYEKDALQKIEELFKIHDVLVMVGGSGLFEKAVTEGLDEFPSVDPTIRQELNHQFDVYGIEYLQEELQKADPIYYELVDVQNPVRLIRALEICRGTGKPFSSFRKNNVSNRNFNFIRIVLELPRDQVYERINQRVDLMMQNGLLDEVKSLQDFKHLNSLQTVGYRELFDYLDGKIDLDFAVEEIKKNTRRYAKRQLTWYRKDERAKWFSPFEKEGILEYIKGKISR</sequence>
<comment type="caution">
    <text evidence="10">Lacks conserved residue(s) required for the propagation of feature annotation.</text>
</comment>
<evidence type="ECO:0000256" key="12">
    <source>
        <dbReference type="RuleBase" id="RU003784"/>
    </source>
</evidence>
<keyword evidence="15" id="KW-1185">Reference proteome</keyword>
<evidence type="ECO:0000256" key="4">
    <source>
        <dbReference type="ARBA" id="ARBA00022679"/>
    </source>
</evidence>
<feature type="binding site" evidence="10">
    <location>
        <begin position="14"/>
        <end position="21"/>
    </location>
    <ligand>
        <name>ATP</name>
        <dbReference type="ChEBI" id="CHEBI:30616"/>
    </ligand>
</feature>
<proteinExistence type="inferred from homology"/>
<dbReference type="RefSeq" id="WP_354508313.1">
    <property type="nucleotide sequence ID" value="NZ_JBEPMO010000006.1"/>
</dbReference>
<evidence type="ECO:0000256" key="5">
    <source>
        <dbReference type="ARBA" id="ARBA00022694"/>
    </source>
</evidence>
<dbReference type="InterPro" id="IPR039657">
    <property type="entry name" value="Dimethylallyltransferase"/>
</dbReference>
<dbReference type="Proteomes" id="UP001549146">
    <property type="component" value="Unassembled WGS sequence"/>
</dbReference>
<keyword evidence="7 10" id="KW-0067">ATP-binding</keyword>
<evidence type="ECO:0000256" key="9">
    <source>
        <dbReference type="ARBA" id="ARBA00049563"/>
    </source>
</evidence>
<comment type="function">
    <text evidence="2 10 12">Catalyzes the transfer of a dimethylallyl group onto the adenine at position 37 in tRNAs that read codons beginning with uridine, leading to the formation of N6-(dimethylallyl)adenosine (i(6)A).</text>
</comment>
<comment type="similarity">
    <text evidence="3 10 13">Belongs to the IPP transferase family.</text>
</comment>
<feature type="site" description="Interaction with substrate tRNA" evidence="10">
    <location>
        <position position="105"/>
    </location>
</feature>
<dbReference type="GO" id="GO:0052381">
    <property type="term" value="F:tRNA dimethylallyltransferase activity"/>
    <property type="evidence" value="ECO:0007669"/>
    <property type="project" value="UniProtKB-EC"/>
</dbReference>
<name>A0ABV2LVV4_9FLAO</name>
<gene>
    <name evidence="10" type="primary">miaA</name>
    <name evidence="14" type="ORF">ABID46_001333</name>
</gene>
<keyword evidence="8 10" id="KW-0460">Magnesium</keyword>
<evidence type="ECO:0000256" key="8">
    <source>
        <dbReference type="ARBA" id="ARBA00022842"/>
    </source>
</evidence>
<reference evidence="14 15" key="1">
    <citation type="submission" date="2024-06" db="EMBL/GenBank/DDBJ databases">
        <title>Genomic Encyclopedia of Type Strains, Phase IV (KMG-IV): sequencing the most valuable type-strain genomes for metagenomic binning, comparative biology and taxonomic classification.</title>
        <authorList>
            <person name="Goeker M."/>
        </authorList>
    </citation>
    <scope>NUCLEOTIDE SEQUENCE [LARGE SCALE GENOMIC DNA]</scope>
    <source>
        <strain evidence="14 15">DSM 29388</strain>
    </source>
</reference>
<feature type="region of interest" description="Interaction with substrate tRNA" evidence="10">
    <location>
        <begin position="39"/>
        <end position="42"/>
    </location>
</feature>
<evidence type="ECO:0000256" key="13">
    <source>
        <dbReference type="RuleBase" id="RU003785"/>
    </source>
</evidence>
<evidence type="ECO:0000256" key="7">
    <source>
        <dbReference type="ARBA" id="ARBA00022840"/>
    </source>
</evidence>
<dbReference type="EMBL" id="JBEPMO010000006">
    <property type="protein sequence ID" value="MET3731752.1"/>
    <property type="molecule type" value="Genomic_DNA"/>
</dbReference>
<dbReference type="InterPro" id="IPR027417">
    <property type="entry name" value="P-loop_NTPase"/>
</dbReference>
<organism evidence="14 15">
    <name type="scientific">Moheibacter stercoris</name>
    <dbReference type="NCBI Taxonomy" id="1628251"/>
    <lineage>
        <taxon>Bacteria</taxon>
        <taxon>Pseudomonadati</taxon>
        <taxon>Bacteroidota</taxon>
        <taxon>Flavobacteriia</taxon>
        <taxon>Flavobacteriales</taxon>
        <taxon>Weeksellaceae</taxon>
        <taxon>Moheibacter</taxon>
    </lineage>
</organism>
<dbReference type="HAMAP" id="MF_00185">
    <property type="entry name" value="IPP_trans"/>
    <property type="match status" value="1"/>
</dbReference>
<comment type="subunit">
    <text evidence="10">Monomer.</text>
</comment>
<feature type="binding site" evidence="10">
    <location>
        <begin position="16"/>
        <end position="21"/>
    </location>
    <ligand>
        <name>substrate</name>
    </ligand>
</feature>
<evidence type="ECO:0000313" key="15">
    <source>
        <dbReference type="Proteomes" id="UP001549146"/>
    </source>
</evidence>
<evidence type="ECO:0000256" key="1">
    <source>
        <dbReference type="ARBA" id="ARBA00001946"/>
    </source>
</evidence>
<dbReference type="Gene3D" id="1.10.20.140">
    <property type="match status" value="1"/>
</dbReference>
<keyword evidence="5 10" id="KW-0819">tRNA processing</keyword>
<dbReference type="InterPro" id="IPR018022">
    <property type="entry name" value="IPT"/>
</dbReference>
<evidence type="ECO:0000256" key="3">
    <source>
        <dbReference type="ARBA" id="ARBA00005842"/>
    </source>
</evidence>
<evidence type="ECO:0000256" key="10">
    <source>
        <dbReference type="HAMAP-Rule" id="MF_00185"/>
    </source>
</evidence>
<comment type="caution">
    <text evidence="14">The sequence shown here is derived from an EMBL/GenBank/DDBJ whole genome shotgun (WGS) entry which is preliminary data.</text>
</comment>
<dbReference type="Gene3D" id="3.40.50.300">
    <property type="entry name" value="P-loop containing nucleotide triphosphate hydrolases"/>
    <property type="match status" value="1"/>
</dbReference>
<comment type="cofactor">
    <cofactor evidence="1 10">
        <name>Mg(2+)</name>
        <dbReference type="ChEBI" id="CHEBI:18420"/>
    </cofactor>
</comment>
<dbReference type="PANTHER" id="PTHR11088">
    <property type="entry name" value="TRNA DIMETHYLALLYLTRANSFERASE"/>
    <property type="match status" value="1"/>
</dbReference>
<evidence type="ECO:0000256" key="6">
    <source>
        <dbReference type="ARBA" id="ARBA00022741"/>
    </source>
</evidence>
<evidence type="ECO:0000313" key="14">
    <source>
        <dbReference type="EMBL" id="MET3731752.1"/>
    </source>
</evidence>
<keyword evidence="4 10" id="KW-0808">Transferase</keyword>